<dbReference type="InterPro" id="IPR036691">
    <property type="entry name" value="Endo/exonu/phosph_ase_sf"/>
</dbReference>
<name>A0A074Z0G1_OPIVI</name>
<dbReference type="AlphaFoldDB" id="A0A074Z0G1"/>
<organism evidence="1 2">
    <name type="scientific">Opisthorchis viverrini</name>
    <name type="common">Southeast Asian liver fluke</name>
    <dbReference type="NCBI Taxonomy" id="6198"/>
    <lineage>
        <taxon>Eukaryota</taxon>
        <taxon>Metazoa</taxon>
        <taxon>Spiralia</taxon>
        <taxon>Lophotrochozoa</taxon>
        <taxon>Platyhelminthes</taxon>
        <taxon>Trematoda</taxon>
        <taxon>Digenea</taxon>
        <taxon>Opisthorchiida</taxon>
        <taxon>Opisthorchiata</taxon>
        <taxon>Opisthorchiidae</taxon>
        <taxon>Opisthorchis</taxon>
    </lineage>
</organism>
<evidence type="ECO:0000313" key="2">
    <source>
        <dbReference type="Proteomes" id="UP000054324"/>
    </source>
</evidence>
<dbReference type="OrthoDB" id="6246337at2759"/>
<dbReference type="CTD" id="20329893"/>
<gene>
    <name evidence="1" type="ORF">T265_15728</name>
</gene>
<dbReference type="GeneID" id="20329893"/>
<dbReference type="EMBL" id="KL597425">
    <property type="protein sequence ID" value="KER18962.1"/>
    <property type="molecule type" value="Genomic_DNA"/>
</dbReference>
<dbReference type="RefSeq" id="XP_009177291.1">
    <property type="nucleotide sequence ID" value="XM_009179027.1"/>
</dbReference>
<reference evidence="1 2" key="1">
    <citation type="submission" date="2013-11" db="EMBL/GenBank/DDBJ databases">
        <title>Opisthorchis viverrini - life in the bile duct.</title>
        <authorList>
            <person name="Young N.D."/>
            <person name="Nagarajan N."/>
            <person name="Lin S.J."/>
            <person name="Korhonen P.K."/>
            <person name="Jex A.R."/>
            <person name="Hall R.S."/>
            <person name="Safavi-Hemami H."/>
            <person name="Kaewkong W."/>
            <person name="Bertrand D."/>
            <person name="Gao S."/>
            <person name="Seet Q."/>
            <person name="Wongkham S."/>
            <person name="Teh B.T."/>
            <person name="Wongkham C."/>
            <person name="Intapan P.M."/>
            <person name="Maleewong W."/>
            <person name="Yang X."/>
            <person name="Hu M."/>
            <person name="Wang Z."/>
            <person name="Hofmann A."/>
            <person name="Sternberg P.W."/>
            <person name="Tan P."/>
            <person name="Wang J."/>
            <person name="Gasser R.B."/>
        </authorList>
    </citation>
    <scope>NUCLEOTIDE SEQUENCE [LARGE SCALE GENOMIC DNA]</scope>
</reference>
<sequence length="669" mass="74034">MPSFSGNVDCASSKNSRHSQVRLSCVLSNYCADSLKISVVDQEKSVCCSEDVVHAFISFLEPNRQGTVMLVCNYRVRCISFDHFEELNRWVRILNTHLTCSYFHADLIMASKESKLSSHAKRRRRHQLSIWSSKRSQHSAAVGTNSAGVFRSFINASDDGYLHVTRDRIYFTTGPGCAHPRLLATWSFDNDELVQCGTARIKTNEDTEQLDVDRASLFFLTASPYHPEAPGCHLFLSDRATELCEWIENNNQSAIYQAEWRRLTSIAAVLDTPFSSGPGPLGLMSTSDQTLSDHSHTTPFNVVHTTQLGTSRASTQCCQCSLANEYCSLERIQREEADDTVSPSASLFVLGILSQHIPFQAWPSCGVTSQVALLFACSRVGKRKHDIANAHLTLPRSPSSTLPYPNLNTLRSTKTDHFAHRASHTAAVSVRLSSVTTINTSKSVFIPLEPVYLTAVNVRTLKQAGQKAALARTLDSICIDVCCLLETRLQDASTVFEPTSPYLCCRFRLRTSSDAEASAAGYAGVGVVLSDRVEASMLDWISVDMRSIAPFIVFAYAPTDCSSASAEDSFHDTLGVLLHRAKSSDIVVVAGDIEVQVEKLSTDRARLGVRLRLDTRRMDDEDRLLQMCTGHILFLCSTNFRNSGNRLTTWCPPTNQSRTQIDPTAVSCR</sequence>
<dbReference type="Proteomes" id="UP000054324">
    <property type="component" value="Unassembled WGS sequence"/>
</dbReference>
<accession>A0A074Z0G1</accession>
<proteinExistence type="predicted"/>
<dbReference type="SUPFAM" id="SSF56219">
    <property type="entry name" value="DNase I-like"/>
    <property type="match status" value="1"/>
</dbReference>
<protein>
    <submittedName>
        <fullName evidence="1">Uncharacterized protein</fullName>
    </submittedName>
</protein>
<evidence type="ECO:0000313" key="1">
    <source>
        <dbReference type="EMBL" id="KER18962.1"/>
    </source>
</evidence>
<dbReference type="KEGG" id="ovi:T265_15728"/>
<dbReference type="Gene3D" id="3.60.10.10">
    <property type="entry name" value="Endonuclease/exonuclease/phosphatase"/>
    <property type="match status" value="1"/>
</dbReference>
<keyword evidence="2" id="KW-1185">Reference proteome</keyword>